<sequence>MTAIHCRILDDRGHHVRPIHNNSTTYELDATDLTLSSLEGTTVAQFLAHFQQQHRSSNCWMCAKGGSCQLHVKSATLVISRPDRFRMTLLENLVKLHKAQSEDPARLSHTILPMESWQTMEHYLGHIDPASAVIMLECTFYYPLPHESSFYPENSATNNKHKHEDDNPGDLPSASTSLTLPDGLYVVPHEDGSAATPLTIFTPPFDFASYRSHAGAILLDTTLFISEVHKLWKTHPHLMLCAPPGSGISTTTDMLSIWLNKSRDGIEDFKLFSSLKIGQAAYQAPPALDRISRQQHPSPWKWYHHTVCFMLDLESFQWPSHDFEQAIQTFFAEAVRSFATKHAGILGQMAIATQANVTDMFKAIHDHCDKTEPASTFVLIIRDWDAVILKALCSGEAPLPDFNALFKTLVDLQNLFVEKKRRSPTPSSHRMLIAGHLPFGSWDTNIAFRPEIASAFGFSAVQLKALSQMFSAPLYEFECGPYWPSPPSTVPPAKLFNLRLSLNWIAQESGLDSMPTQAFAATLESDSLLRGIAQISSPTLKYSLFLREIYTVAVDSFAPLSGLLLQSLHRNPPVSWQILTYLGGISLHQRVLQKPGTNNKYQFDRFGSAHAQRQILQIIPSVQLEPPTTFKELALQAAAEGDAQYLLAMMEDNLGPESIFDLHEMREVCLQVMLGTIYRTNSGLLSNSSSQYLDCYLPQFGLLTGGNLHTNRRGKQSGLPLSGFKETGRLDALFVLKHIHAIIAIELKEFTLWGLRRGELTNDEKCNEAFEPQNIYATSEKIINKVHDLPLDKLRSIKYGHRYAEPSAPKTLITKVVQIGHMLDDAVEQVTNYMVAARQGKLAAGEKYRCEVVNIPPVDFPGPQDRIEGYVIAAIARRPIAIRVTLEESTPASSSSWEYQVKTGWVGSWQFTKKQS</sequence>
<feature type="region of interest" description="Disordered" evidence="1">
    <location>
        <begin position="153"/>
        <end position="174"/>
    </location>
</feature>
<evidence type="ECO:0000256" key="1">
    <source>
        <dbReference type="SAM" id="MobiDB-lite"/>
    </source>
</evidence>
<name>A0ABQ0M793_MYCCL</name>
<evidence type="ECO:0000313" key="3">
    <source>
        <dbReference type="Proteomes" id="UP000815677"/>
    </source>
</evidence>
<proteinExistence type="predicted"/>
<evidence type="ECO:0000313" key="2">
    <source>
        <dbReference type="EMBL" id="GAT59218.1"/>
    </source>
</evidence>
<accession>A0ABQ0M793</accession>
<dbReference type="Proteomes" id="UP000815677">
    <property type="component" value="Unassembled WGS sequence"/>
</dbReference>
<keyword evidence="3" id="KW-1185">Reference proteome</keyword>
<reference evidence="2" key="1">
    <citation type="submission" date="2014-09" db="EMBL/GenBank/DDBJ databases">
        <title>Genome sequence of the luminous mushroom Mycena chlorophos for searching fungal bioluminescence genes.</title>
        <authorList>
            <person name="Tanaka Y."/>
            <person name="Kasuga D."/>
            <person name="Oba Y."/>
            <person name="Hase S."/>
            <person name="Sato K."/>
            <person name="Oba Y."/>
            <person name="Sakakibara Y."/>
        </authorList>
    </citation>
    <scope>NUCLEOTIDE SEQUENCE</scope>
</reference>
<dbReference type="EMBL" id="DF849829">
    <property type="protein sequence ID" value="GAT59218.1"/>
    <property type="molecule type" value="Genomic_DNA"/>
</dbReference>
<protein>
    <submittedName>
        <fullName evidence="2">Uncharacterized protein</fullName>
    </submittedName>
</protein>
<gene>
    <name evidence="2" type="ORF">MCHLO_15539</name>
</gene>
<organism evidence="2 3">
    <name type="scientific">Mycena chlorophos</name>
    <name type="common">Agaric fungus</name>
    <name type="synonym">Agaricus chlorophos</name>
    <dbReference type="NCBI Taxonomy" id="658473"/>
    <lineage>
        <taxon>Eukaryota</taxon>
        <taxon>Fungi</taxon>
        <taxon>Dikarya</taxon>
        <taxon>Basidiomycota</taxon>
        <taxon>Agaricomycotina</taxon>
        <taxon>Agaricomycetes</taxon>
        <taxon>Agaricomycetidae</taxon>
        <taxon>Agaricales</taxon>
        <taxon>Marasmiineae</taxon>
        <taxon>Mycenaceae</taxon>
        <taxon>Mycena</taxon>
    </lineage>
</organism>